<dbReference type="SUPFAM" id="SSF53383">
    <property type="entry name" value="PLP-dependent transferases"/>
    <property type="match status" value="1"/>
</dbReference>
<gene>
    <name evidence="5" type="ORF">MFLO_00965</name>
</gene>
<dbReference type="Gene3D" id="3.90.1150.10">
    <property type="entry name" value="Aspartate Aminotransferase, domain 1"/>
    <property type="match status" value="1"/>
</dbReference>
<evidence type="ECO:0000313" key="5">
    <source>
        <dbReference type="EMBL" id="EUJ33763.1"/>
    </source>
</evidence>
<name>A0ABN0RIV1_9LIST</name>
<sequence>MVHDFAYGAIGFAKEKPRSFLAEKGAKEVGIELYTLSKTYNMAGWRVAFAAGNAEMIEALNLLQDHLYVSLFPAIQDAAAAALIESQETVQTQNERYRARKDAFFQAAKRIGWNGSVPDGSFFAWMKVPDGYTSSRFARLLLDEAGVAVADGSGFGEFGEGYVRIGLLVSEERLVEAVNRIGNLPIFQKKC</sequence>
<dbReference type="Pfam" id="PF00155">
    <property type="entry name" value="Aminotran_1_2"/>
    <property type="match status" value="1"/>
</dbReference>
<dbReference type="EMBL" id="AODF01000001">
    <property type="protein sequence ID" value="EUJ33763.1"/>
    <property type="molecule type" value="Genomic_DNA"/>
</dbReference>
<feature type="domain" description="Aminotransferase class I/classII large" evidence="4">
    <location>
        <begin position="2"/>
        <end position="181"/>
    </location>
</feature>
<dbReference type="Proteomes" id="UP000019249">
    <property type="component" value="Unassembled WGS sequence"/>
</dbReference>
<organism evidence="5 6">
    <name type="scientific">Listeria floridensis FSL S10-1187</name>
    <dbReference type="NCBI Taxonomy" id="1265817"/>
    <lineage>
        <taxon>Bacteria</taxon>
        <taxon>Bacillati</taxon>
        <taxon>Bacillota</taxon>
        <taxon>Bacilli</taxon>
        <taxon>Bacillales</taxon>
        <taxon>Listeriaceae</taxon>
        <taxon>Listeria</taxon>
    </lineage>
</organism>
<dbReference type="PANTHER" id="PTHR42832:SF3">
    <property type="entry name" value="L-GLUTAMINE--4-(METHYLSULFANYL)-2-OXOBUTANOATE AMINOTRANSFERASE"/>
    <property type="match status" value="1"/>
</dbReference>
<dbReference type="CDD" id="cd00609">
    <property type="entry name" value="AAT_like"/>
    <property type="match status" value="1"/>
</dbReference>
<dbReference type="InterPro" id="IPR004839">
    <property type="entry name" value="Aminotransferase_I/II_large"/>
</dbReference>
<keyword evidence="6" id="KW-1185">Reference proteome</keyword>
<accession>A0ABN0RIV1</accession>
<keyword evidence="2" id="KW-0032">Aminotransferase</keyword>
<evidence type="ECO:0000313" key="6">
    <source>
        <dbReference type="Proteomes" id="UP000019249"/>
    </source>
</evidence>
<dbReference type="InterPro" id="IPR015424">
    <property type="entry name" value="PyrdxlP-dep_Trfase"/>
</dbReference>
<evidence type="ECO:0000256" key="3">
    <source>
        <dbReference type="ARBA" id="ARBA00022679"/>
    </source>
</evidence>
<dbReference type="PANTHER" id="PTHR42832">
    <property type="entry name" value="AMINO ACID AMINOTRANSFERASE"/>
    <property type="match status" value="1"/>
</dbReference>
<proteinExistence type="predicted"/>
<evidence type="ECO:0000256" key="1">
    <source>
        <dbReference type="ARBA" id="ARBA00001933"/>
    </source>
</evidence>
<comment type="cofactor">
    <cofactor evidence="1">
        <name>pyridoxal 5'-phosphate</name>
        <dbReference type="ChEBI" id="CHEBI:597326"/>
    </cofactor>
</comment>
<comment type="caution">
    <text evidence="5">The sequence shown here is derived from an EMBL/GenBank/DDBJ whole genome shotgun (WGS) entry which is preliminary data.</text>
</comment>
<dbReference type="InterPro" id="IPR015422">
    <property type="entry name" value="PyrdxlP-dep_Trfase_small"/>
</dbReference>
<evidence type="ECO:0000259" key="4">
    <source>
        <dbReference type="Pfam" id="PF00155"/>
    </source>
</evidence>
<protein>
    <submittedName>
        <fullName evidence="5">Transaminase</fullName>
    </submittedName>
</protein>
<dbReference type="Gene3D" id="3.40.640.10">
    <property type="entry name" value="Type I PLP-dependent aspartate aminotransferase-like (Major domain)"/>
    <property type="match status" value="1"/>
</dbReference>
<keyword evidence="3" id="KW-0808">Transferase</keyword>
<dbReference type="InterPro" id="IPR050881">
    <property type="entry name" value="LL-DAP_aminotransferase"/>
</dbReference>
<reference evidence="5 6" key="1">
    <citation type="journal article" date="2014" name="Int. J. Syst. Evol. Microbiol.">
        <title>Listeria floridensis sp. nov., Listeria aquatica sp. nov., Listeria cornellensis sp. nov., Listeria riparia sp. nov. and Listeria grandensis sp. nov., from agricultural and natural environments.</title>
        <authorList>
            <person name="den Bakker H.C."/>
            <person name="Warchocki S."/>
            <person name="Wright E.M."/>
            <person name="Allred A.F."/>
            <person name="Ahlstrom C."/>
            <person name="Manuel C.S."/>
            <person name="Stasiewicz M.J."/>
            <person name="Burrell A."/>
            <person name="Roof S."/>
            <person name="Strawn L."/>
            <person name="Fortes E.D."/>
            <person name="Nightingale K.K."/>
            <person name="Kephart D."/>
            <person name="Wiedmann M."/>
        </authorList>
    </citation>
    <scope>NUCLEOTIDE SEQUENCE [LARGE SCALE GENOMIC DNA]</scope>
    <source>
        <strain evidence="5 6">FSL S10-1187</strain>
    </source>
</reference>
<dbReference type="InterPro" id="IPR015421">
    <property type="entry name" value="PyrdxlP-dep_Trfase_major"/>
</dbReference>
<evidence type="ECO:0000256" key="2">
    <source>
        <dbReference type="ARBA" id="ARBA00022576"/>
    </source>
</evidence>